<proteinExistence type="predicted"/>
<protein>
    <recommendedName>
        <fullName evidence="1">CHAT domain-containing protein</fullName>
    </recommendedName>
</protein>
<reference evidence="2 3" key="1">
    <citation type="submission" date="2017-10" db="EMBL/GenBank/DDBJ databases">
        <title>The draft genome sequence of Lewinella nigricans NBRC 102662.</title>
        <authorList>
            <person name="Wang K."/>
        </authorList>
    </citation>
    <scope>NUCLEOTIDE SEQUENCE [LARGE SCALE GENOMIC DNA]</scope>
    <source>
        <strain evidence="2 3">NBRC 102662</strain>
    </source>
</reference>
<dbReference type="Gene3D" id="1.25.40.10">
    <property type="entry name" value="Tetratricopeptide repeat domain"/>
    <property type="match status" value="2"/>
</dbReference>
<evidence type="ECO:0000259" key="1">
    <source>
        <dbReference type="Pfam" id="PF12770"/>
    </source>
</evidence>
<accession>A0A2D0MXE9</accession>
<dbReference type="RefSeq" id="WP_099155674.1">
    <property type="nucleotide sequence ID" value="NZ_PDUD01000069.1"/>
</dbReference>
<dbReference type="PANTHER" id="PTHR10098">
    <property type="entry name" value="RAPSYN-RELATED"/>
    <property type="match status" value="1"/>
</dbReference>
<gene>
    <name evidence="2" type="ORF">CRP01_39760</name>
</gene>
<dbReference type="SMART" id="SM00028">
    <property type="entry name" value="TPR"/>
    <property type="match status" value="4"/>
</dbReference>
<dbReference type="Proteomes" id="UP000223913">
    <property type="component" value="Unassembled WGS sequence"/>
</dbReference>
<dbReference type="InterPro" id="IPR011990">
    <property type="entry name" value="TPR-like_helical_dom_sf"/>
</dbReference>
<dbReference type="OrthoDB" id="9771112at2"/>
<comment type="caution">
    <text evidence="2">The sequence shown here is derived from an EMBL/GenBank/DDBJ whole genome shotgun (WGS) entry which is preliminary data.</text>
</comment>
<dbReference type="Pfam" id="PF12770">
    <property type="entry name" value="CHAT"/>
    <property type="match status" value="1"/>
</dbReference>
<dbReference type="AlphaFoldDB" id="A0A2D0MXE9"/>
<sequence>MKKVLILFFSLTIIFALVKVGQPFQQKKFYPPSIADYVHLEGVNLVFQQADFFKHSLDFERAVETFKELVVSELKDVDRIYALNQLGFCYLAMHMDSLAENCLREIESQNLSFRSYEAEADYHLNRGILFDHLDNWKDALRHLKMAASLYKKAYGIDHLRYAQTINQIGLLHYEYASSFDSALQYIIPAYELFQAHSEWQPFSKENEFAMALINQSQRDHRPGESHCDNALKLAQQAFYKDSLFMARCLNLKGNMLKKQKKYLEARKSFGQAIQLGRKLKSLHLQEFMADSIVNEIQIGIKEEDFLVVISDLEIMQPDRYFHPDRLRGYYYFGVNPSRSVQYYEQFLSNYRNDPQRNRHLLGEAYYSLGKMYQKLGIFDLAYRSFRDIMLYGTPYEGEDLTLGQIISPEVYHSYKYNYRSFANIAGVLLRKFNSQNDPVDLEWANRFCVLADSLTALPSPNDDAIITYQKEAGDEFYQVAMECTYLSYERNPNRSLLNQALRFSERMKSHILFRDMYSREKFDENLGKLFQDKIYFDWLKENGNRLNDEQVERYSVMIEALKNSYQDWGKYFAFDSILNIDYVQRSLASSEALVTYNYSKTQLSGIYIDKDTGFFFQNDPGNLPELIKSFRSQLEKSTIKNSKKWIKSSFELYTVLVKPFAQNLNGKSLLVIPDKELNLIPYEALITDTIYNKDSHNIYSKAPYLIINTQISYAPSWTVYLQTLKEGKDIPDNPTILAYTYGQRSHSWLSESESLLDTISSIFGGKQVQLAKNRACNKDHFYRNGEKYDILHFSIHGQSNPKQRWDSKLLFHPSKNSYDTLYAYEILQRKFNAKLVVLGACETGFGAIESSEGTYSLARAFIQAGVPTVISSLWEIDQTTTAYLLTYFYAELQHTLDPKEALRQAKLTYLSHGDNFLTHPGYWTGLICLL</sequence>
<name>A0A2D0MXE9_FLAN2</name>
<dbReference type="InterPro" id="IPR024983">
    <property type="entry name" value="CHAT_dom"/>
</dbReference>
<keyword evidence="3" id="KW-1185">Reference proteome</keyword>
<dbReference type="SUPFAM" id="SSF48452">
    <property type="entry name" value="TPR-like"/>
    <property type="match status" value="2"/>
</dbReference>
<dbReference type="InterPro" id="IPR019734">
    <property type="entry name" value="TPR_rpt"/>
</dbReference>
<feature type="domain" description="CHAT" evidence="1">
    <location>
        <begin position="651"/>
        <end position="928"/>
    </location>
</feature>
<evidence type="ECO:0000313" key="3">
    <source>
        <dbReference type="Proteomes" id="UP000223913"/>
    </source>
</evidence>
<evidence type="ECO:0000313" key="2">
    <source>
        <dbReference type="EMBL" id="PHN00934.1"/>
    </source>
</evidence>
<dbReference type="EMBL" id="PDUD01000069">
    <property type="protein sequence ID" value="PHN00934.1"/>
    <property type="molecule type" value="Genomic_DNA"/>
</dbReference>
<organism evidence="2 3">
    <name type="scientific">Flavilitoribacter nigricans (strain ATCC 23147 / DSM 23189 / NBRC 102662 / NCIMB 1420 / SS-2)</name>
    <name type="common">Lewinella nigricans</name>
    <dbReference type="NCBI Taxonomy" id="1122177"/>
    <lineage>
        <taxon>Bacteria</taxon>
        <taxon>Pseudomonadati</taxon>
        <taxon>Bacteroidota</taxon>
        <taxon>Saprospiria</taxon>
        <taxon>Saprospirales</taxon>
        <taxon>Lewinellaceae</taxon>
        <taxon>Flavilitoribacter</taxon>
    </lineage>
</organism>